<dbReference type="eggNOG" id="ENOG5033B4F">
    <property type="taxonomic scope" value="Bacteria"/>
</dbReference>
<reference evidence="3 4" key="1">
    <citation type="submission" date="2013-01" db="EMBL/GenBank/DDBJ databases">
        <title>Whole genome shotgun sequence of Gordonia soli NBRC 108243.</title>
        <authorList>
            <person name="Isaki-Nakamura S."/>
            <person name="Hosoyama A."/>
            <person name="Tsuchikane K."/>
            <person name="Ando Y."/>
            <person name="Baba S."/>
            <person name="Ohji S."/>
            <person name="Hamada M."/>
            <person name="Tamura T."/>
            <person name="Yamazoe A."/>
            <person name="Yamazaki S."/>
            <person name="Fujita N."/>
        </authorList>
    </citation>
    <scope>NUCLEOTIDE SEQUENCE [LARGE SCALE GENOMIC DNA]</scope>
    <source>
        <strain evidence="3 4">NBRC 108243</strain>
    </source>
</reference>
<keyword evidence="1" id="KW-1133">Transmembrane helix</keyword>
<comment type="caution">
    <text evidence="3">The sequence shown here is derived from an EMBL/GenBank/DDBJ whole genome shotgun (WGS) entry which is preliminary data.</text>
</comment>
<dbReference type="NCBIfam" id="TIGR03816">
    <property type="entry name" value="tadE_like_DECH"/>
    <property type="match status" value="1"/>
</dbReference>
<dbReference type="InterPro" id="IPR028087">
    <property type="entry name" value="Tad_N"/>
</dbReference>
<gene>
    <name evidence="3" type="ORF">GS4_08_01880</name>
</gene>
<name>M0QG94_9ACTN</name>
<keyword evidence="1" id="KW-0472">Membrane</keyword>
<dbReference type="OrthoDB" id="4641982at2"/>
<evidence type="ECO:0000313" key="4">
    <source>
        <dbReference type="Proteomes" id="UP000011666"/>
    </source>
</evidence>
<dbReference type="AlphaFoldDB" id="M0QG94"/>
<sequence length="116" mass="11919">MADERGFATVTAALVIAGLMTLIVLMVYVGAAVLARHRAQSAADLAALAAAIEHVVAERGPCEAAQSIADEQRADARVVRCAASGEDMVVRVEIPVRLGRLGLRSATADARAGPVG</sequence>
<protein>
    <recommendedName>
        <fullName evidence="2">Putative Flp pilus-assembly TadG-like N-terminal domain-containing protein</fullName>
    </recommendedName>
</protein>
<evidence type="ECO:0000259" key="2">
    <source>
        <dbReference type="Pfam" id="PF13400"/>
    </source>
</evidence>
<dbReference type="STRING" id="1223545.GS4_08_01880"/>
<keyword evidence="4" id="KW-1185">Reference proteome</keyword>
<feature type="domain" description="Putative Flp pilus-assembly TadG-like N-terminal" evidence="2">
    <location>
        <begin position="6"/>
        <end position="51"/>
    </location>
</feature>
<feature type="transmembrane region" description="Helical" evidence="1">
    <location>
        <begin position="12"/>
        <end position="35"/>
    </location>
</feature>
<dbReference type="InterPro" id="IPR021202">
    <property type="entry name" value="Rv3654c-like"/>
</dbReference>
<accession>M0QG94</accession>
<proteinExistence type="predicted"/>
<dbReference type="Proteomes" id="UP000011666">
    <property type="component" value="Unassembled WGS sequence"/>
</dbReference>
<organism evidence="3 4">
    <name type="scientific">Gordonia soli NBRC 108243</name>
    <dbReference type="NCBI Taxonomy" id="1223545"/>
    <lineage>
        <taxon>Bacteria</taxon>
        <taxon>Bacillati</taxon>
        <taxon>Actinomycetota</taxon>
        <taxon>Actinomycetes</taxon>
        <taxon>Mycobacteriales</taxon>
        <taxon>Gordoniaceae</taxon>
        <taxon>Gordonia</taxon>
    </lineage>
</organism>
<dbReference type="RefSeq" id="WP_007618938.1">
    <property type="nucleotide sequence ID" value="NZ_BANX01000008.1"/>
</dbReference>
<dbReference type="EMBL" id="BANX01000008">
    <property type="protein sequence ID" value="GAC67603.1"/>
    <property type="molecule type" value="Genomic_DNA"/>
</dbReference>
<keyword evidence="1" id="KW-0812">Transmembrane</keyword>
<dbReference type="Pfam" id="PF13400">
    <property type="entry name" value="Tad"/>
    <property type="match status" value="1"/>
</dbReference>
<evidence type="ECO:0000313" key="3">
    <source>
        <dbReference type="EMBL" id="GAC67603.1"/>
    </source>
</evidence>
<evidence type="ECO:0000256" key="1">
    <source>
        <dbReference type="SAM" id="Phobius"/>
    </source>
</evidence>